<name>A0A3E1EUY0_9FLAO</name>
<proteinExistence type="predicted"/>
<dbReference type="RefSeq" id="WP_116881747.1">
    <property type="nucleotide sequence ID" value="NZ_QURB01000009.1"/>
</dbReference>
<dbReference type="Proteomes" id="UP000257127">
    <property type="component" value="Unassembled WGS sequence"/>
</dbReference>
<accession>A0A3E1EUY0</accession>
<organism evidence="1 2">
    <name type="scientific">Brumimicrobium aurantiacum</name>
    <dbReference type="NCBI Taxonomy" id="1737063"/>
    <lineage>
        <taxon>Bacteria</taxon>
        <taxon>Pseudomonadati</taxon>
        <taxon>Bacteroidota</taxon>
        <taxon>Flavobacteriia</taxon>
        <taxon>Flavobacteriales</taxon>
        <taxon>Crocinitomicaceae</taxon>
        <taxon>Brumimicrobium</taxon>
    </lineage>
</organism>
<dbReference type="AlphaFoldDB" id="A0A3E1EUY0"/>
<evidence type="ECO:0008006" key="3">
    <source>
        <dbReference type="Google" id="ProtNLM"/>
    </source>
</evidence>
<dbReference type="PROSITE" id="PS51257">
    <property type="entry name" value="PROKAR_LIPOPROTEIN"/>
    <property type="match status" value="1"/>
</dbReference>
<protein>
    <recommendedName>
        <fullName evidence="3">Lipocalin-like domain-containing protein</fullName>
    </recommendedName>
</protein>
<evidence type="ECO:0000313" key="1">
    <source>
        <dbReference type="EMBL" id="RFC53355.1"/>
    </source>
</evidence>
<evidence type="ECO:0000313" key="2">
    <source>
        <dbReference type="Proteomes" id="UP000257127"/>
    </source>
</evidence>
<reference evidence="1 2" key="1">
    <citation type="submission" date="2018-08" db="EMBL/GenBank/DDBJ databases">
        <title>The draft genome squence of Brumimicrobium sp. N62.</title>
        <authorList>
            <person name="Du Z.-J."/>
            <person name="Luo H.-R."/>
        </authorList>
    </citation>
    <scope>NUCLEOTIDE SEQUENCE [LARGE SCALE GENOMIC DNA]</scope>
    <source>
        <strain evidence="1 2">N62</strain>
    </source>
</reference>
<comment type="caution">
    <text evidence="1">The sequence shown here is derived from an EMBL/GenBank/DDBJ whole genome shotgun (WGS) entry which is preliminary data.</text>
</comment>
<dbReference type="EMBL" id="QURB01000009">
    <property type="protein sequence ID" value="RFC53355.1"/>
    <property type="molecule type" value="Genomic_DNA"/>
</dbReference>
<sequence length="131" mass="15344">MINSVKPQDFILYSCLFIFLQSCSLTKKHQLNKEESKHVALYGKWKPIESAPIKSKYIIEFDEQSYTFHVNGNSPHKKSYHIYQDKIIGSYIEGPEIRDSIRFELIHPDTLTLEIKEMGEPINVKHFKVSK</sequence>
<gene>
    <name evidence="1" type="ORF">DXU93_13055</name>
</gene>
<keyword evidence="2" id="KW-1185">Reference proteome</keyword>